<feature type="transmembrane region" description="Helical" evidence="18">
    <location>
        <begin position="328"/>
        <end position="351"/>
    </location>
</feature>
<accession>A0A0G2T4J5</accession>
<dbReference type="PANTHER" id="PTHR42829">
    <property type="entry name" value="NADH-UBIQUINONE OXIDOREDUCTASE CHAIN 5"/>
    <property type="match status" value="1"/>
</dbReference>
<gene>
    <name evidence="21" type="primary">nad5</name>
</gene>
<feature type="transmembrane region" description="Helical" evidence="18">
    <location>
        <begin position="177"/>
        <end position="199"/>
    </location>
</feature>
<dbReference type="EC" id="7.1.1.2" evidence="3"/>
<feature type="transmembrane region" description="Helical" evidence="18">
    <location>
        <begin position="413"/>
        <end position="433"/>
    </location>
</feature>
<proteinExistence type="predicted"/>
<dbReference type="GO" id="GO:0015990">
    <property type="term" value="P:electron transport coupled proton transport"/>
    <property type="evidence" value="ECO:0007669"/>
    <property type="project" value="TreeGrafter"/>
</dbReference>
<evidence type="ECO:0000259" key="20">
    <source>
        <dbReference type="Pfam" id="PF06455"/>
    </source>
</evidence>
<feature type="transmembrane region" description="Helical" evidence="18">
    <location>
        <begin position="279"/>
        <end position="307"/>
    </location>
</feature>
<keyword evidence="7 18" id="KW-0812">Transmembrane</keyword>
<evidence type="ECO:0000259" key="19">
    <source>
        <dbReference type="Pfam" id="PF00361"/>
    </source>
</evidence>
<evidence type="ECO:0000256" key="1">
    <source>
        <dbReference type="ARBA" id="ARBA00003257"/>
    </source>
</evidence>
<feature type="transmembrane region" description="Helical" evidence="18">
    <location>
        <begin position="58"/>
        <end position="75"/>
    </location>
</feature>
<keyword evidence="13" id="KW-0830">Ubiquinone</keyword>
<evidence type="ECO:0000256" key="14">
    <source>
        <dbReference type="ARBA" id="ARBA00023128"/>
    </source>
</evidence>
<geneLocation type="mitochondrion" evidence="21"/>
<dbReference type="AlphaFoldDB" id="A0A0G2T4J5"/>
<dbReference type="GO" id="GO:0005743">
    <property type="term" value="C:mitochondrial inner membrane"/>
    <property type="evidence" value="ECO:0007669"/>
    <property type="project" value="UniProtKB-SubCell"/>
</dbReference>
<keyword evidence="15 18" id="KW-0472">Membrane</keyword>
<evidence type="ECO:0000256" key="18">
    <source>
        <dbReference type="SAM" id="Phobius"/>
    </source>
</evidence>
<dbReference type="InterPro" id="IPR010934">
    <property type="entry name" value="NADH_DH_su5_C"/>
</dbReference>
<dbReference type="Pfam" id="PF00361">
    <property type="entry name" value="Proton_antipo_M"/>
    <property type="match status" value="1"/>
</dbReference>
<feature type="transmembrane region" description="Helical" evidence="18">
    <location>
        <begin position="6"/>
        <end position="27"/>
    </location>
</feature>
<dbReference type="GO" id="GO:0042773">
    <property type="term" value="P:ATP synthesis coupled electron transport"/>
    <property type="evidence" value="ECO:0007669"/>
    <property type="project" value="InterPro"/>
</dbReference>
<dbReference type="PRINTS" id="PR01434">
    <property type="entry name" value="NADHDHGNASE5"/>
</dbReference>
<dbReference type="GO" id="GO:0008137">
    <property type="term" value="F:NADH dehydrogenase (ubiquinone) activity"/>
    <property type="evidence" value="ECO:0007669"/>
    <property type="project" value="UniProtKB-EC"/>
</dbReference>
<evidence type="ECO:0000256" key="17">
    <source>
        <dbReference type="ARBA" id="ARBA00049551"/>
    </source>
</evidence>
<keyword evidence="8" id="KW-0999">Mitochondrion inner membrane</keyword>
<feature type="transmembrane region" description="Helical" evidence="18">
    <location>
        <begin position="112"/>
        <end position="129"/>
    </location>
</feature>
<dbReference type="InterPro" id="IPR003945">
    <property type="entry name" value="NU5C-like"/>
</dbReference>
<evidence type="ECO:0000256" key="4">
    <source>
        <dbReference type="ARBA" id="ARBA00021096"/>
    </source>
</evidence>
<feature type="domain" description="NADH:quinone oxidoreductase/Mrp antiporter transmembrane" evidence="19">
    <location>
        <begin position="105"/>
        <end position="368"/>
    </location>
</feature>
<keyword evidence="5" id="KW-0813">Transport</keyword>
<evidence type="ECO:0000256" key="5">
    <source>
        <dbReference type="ARBA" id="ARBA00022448"/>
    </source>
</evidence>
<sequence length="566" mass="63490">MEKEHNWSSVVLLGVMILFLTFSLELVMKGKGYVFEWEIMFNASASLLFNFYVDWVSVMFFGFVAMISGSVLFYSGSYMNFNLNYRLFMLLVLMFVMSMFFLVFSLNLVSMMLGWDGLGIVSYILVVFYKNEKSSSAGMITALSNRVGDAALMLSIACFLEQSSWSYMNMIFLEDKFVLWMVGLAAITKSAQIPFSAWLPAAMAAPTPVSALVHSSTLVTAGVYLLIRFSELMSESLVMKYFVYLGMVTTLMASLSALFEPDFKKVVALSTLSQLGIMIMTLSLGFVNLAFMHLLTHAVFKALLFMCSGKIIHSVDDYQDIRKMGGMIFNLPLTSMIMGLSSFALCGVPFLSGFYSKDLIIETSLMEDSCIVDYLMFMALVGLSASYSFRLMYLSVVNSSSQSKVCGSDEEDWIMLSSKMVLLLMSVVSGAFLTWSIMPVPGMMSLNFEMKWLAFYSMILGGLMGVVLCFSVKNSLFMMFNLEKIELIMMMWNLPMLSGMSMGNEIGKVSSNIMKFDLGWLEIFSGQGLNFMFMKMSMSVSLWFINGIKMFLLIFVMSLLLTVLVV</sequence>
<organism evidence="21">
    <name type="scientific">Cylisticus convexus</name>
    <dbReference type="NCBI Taxonomy" id="96835"/>
    <lineage>
        <taxon>Eukaryota</taxon>
        <taxon>Metazoa</taxon>
        <taxon>Ecdysozoa</taxon>
        <taxon>Arthropoda</taxon>
        <taxon>Crustacea</taxon>
        <taxon>Multicrustacea</taxon>
        <taxon>Malacostraca</taxon>
        <taxon>Eumalacostraca</taxon>
        <taxon>Peracarida</taxon>
        <taxon>Isopoda</taxon>
        <taxon>Oniscidea</taxon>
        <taxon>Crinocheta</taxon>
        <taxon>Cylisticidae</taxon>
        <taxon>Cylisticus</taxon>
    </lineage>
</organism>
<feature type="transmembrane region" description="Helical" evidence="18">
    <location>
        <begin position="211"/>
        <end position="229"/>
    </location>
</feature>
<keyword evidence="6" id="KW-0679">Respiratory chain</keyword>
<evidence type="ECO:0000256" key="8">
    <source>
        <dbReference type="ARBA" id="ARBA00022792"/>
    </source>
</evidence>
<evidence type="ECO:0000256" key="15">
    <source>
        <dbReference type="ARBA" id="ARBA00023136"/>
    </source>
</evidence>
<evidence type="ECO:0000256" key="2">
    <source>
        <dbReference type="ARBA" id="ARBA00004448"/>
    </source>
</evidence>
<comment type="catalytic activity">
    <reaction evidence="17">
        <text>a ubiquinone + NADH + 5 H(+)(in) = a ubiquinol + NAD(+) + 4 H(+)(out)</text>
        <dbReference type="Rhea" id="RHEA:29091"/>
        <dbReference type="Rhea" id="RHEA-COMP:9565"/>
        <dbReference type="Rhea" id="RHEA-COMP:9566"/>
        <dbReference type="ChEBI" id="CHEBI:15378"/>
        <dbReference type="ChEBI" id="CHEBI:16389"/>
        <dbReference type="ChEBI" id="CHEBI:17976"/>
        <dbReference type="ChEBI" id="CHEBI:57540"/>
        <dbReference type="ChEBI" id="CHEBI:57945"/>
        <dbReference type="EC" id="7.1.1.2"/>
    </reaction>
</comment>
<evidence type="ECO:0000256" key="6">
    <source>
        <dbReference type="ARBA" id="ARBA00022660"/>
    </source>
</evidence>
<feature type="transmembrane region" description="Helical" evidence="18">
    <location>
        <begin position="241"/>
        <end position="259"/>
    </location>
</feature>
<keyword evidence="14 21" id="KW-0496">Mitochondrion</keyword>
<evidence type="ECO:0000256" key="16">
    <source>
        <dbReference type="ARBA" id="ARBA00031027"/>
    </source>
</evidence>
<evidence type="ECO:0000256" key="9">
    <source>
        <dbReference type="ARBA" id="ARBA00022967"/>
    </source>
</evidence>
<evidence type="ECO:0000313" key="21">
    <source>
        <dbReference type="EMBL" id="AKG95410.1"/>
    </source>
</evidence>
<feature type="transmembrane region" description="Helical" evidence="18">
    <location>
        <begin position="371"/>
        <end position="393"/>
    </location>
</feature>
<keyword evidence="12" id="KW-0520">NAD</keyword>
<evidence type="ECO:0000256" key="11">
    <source>
        <dbReference type="ARBA" id="ARBA00022989"/>
    </source>
</evidence>
<keyword evidence="11 18" id="KW-1133">Transmembrane helix</keyword>
<evidence type="ECO:0000256" key="7">
    <source>
        <dbReference type="ARBA" id="ARBA00022692"/>
    </source>
</evidence>
<reference evidence="21" key="1">
    <citation type="journal article" date="2015" name="G3 (Bethesda)">
        <title>Multiple Conserved Heteroplasmic Sites in tRNA Genes in the Mitochondrial Genomes of Terrestrial Isopods (Oniscidea).</title>
        <authorList>
            <person name="Chandler C.H."/>
            <person name="Badawi M."/>
            <person name="Moumen B."/>
            <person name="Greve P."/>
            <person name="Cordaux R."/>
        </authorList>
    </citation>
    <scope>NUCLEOTIDE SEQUENCE</scope>
</reference>
<dbReference type="EMBL" id="KR013002">
    <property type="protein sequence ID" value="AKG95410.1"/>
    <property type="molecule type" value="Genomic_DNA"/>
</dbReference>
<dbReference type="Pfam" id="PF06455">
    <property type="entry name" value="NADH5_C"/>
    <property type="match status" value="1"/>
</dbReference>
<dbReference type="InterPro" id="IPR001750">
    <property type="entry name" value="ND/Mrp_TM"/>
</dbReference>
<keyword evidence="9" id="KW-1278">Translocase</keyword>
<comment type="function">
    <text evidence="1">Core subunit of the mitochondrial membrane respiratory chain NADH dehydrogenase (Complex I) that is believed to belong to the minimal assembly required for catalysis. Complex I functions in the transfer of electrons from NADH to the respiratory chain. The immediate electron acceptor for the enzyme is believed to be ubiquinone.</text>
</comment>
<feature type="transmembrane region" description="Helical" evidence="18">
    <location>
        <begin position="453"/>
        <end position="472"/>
    </location>
</feature>
<protein>
    <recommendedName>
        <fullName evidence="4">NADH-ubiquinone oxidoreductase chain 5</fullName>
        <ecNumber evidence="3">7.1.1.2</ecNumber>
    </recommendedName>
    <alternativeName>
        <fullName evidence="16">NADH dehydrogenase subunit 5</fullName>
    </alternativeName>
</protein>
<dbReference type="PANTHER" id="PTHR42829:SF2">
    <property type="entry name" value="NADH-UBIQUINONE OXIDOREDUCTASE CHAIN 5"/>
    <property type="match status" value="1"/>
</dbReference>
<dbReference type="GO" id="GO:0003954">
    <property type="term" value="F:NADH dehydrogenase activity"/>
    <property type="evidence" value="ECO:0007669"/>
    <property type="project" value="TreeGrafter"/>
</dbReference>
<comment type="subcellular location">
    <subcellularLocation>
        <location evidence="2">Mitochondrion inner membrane</location>
        <topology evidence="2">Multi-pass membrane protein</topology>
    </subcellularLocation>
</comment>
<feature type="transmembrane region" description="Helical" evidence="18">
    <location>
        <begin position="87"/>
        <end position="106"/>
    </location>
</feature>
<evidence type="ECO:0000256" key="12">
    <source>
        <dbReference type="ARBA" id="ARBA00023027"/>
    </source>
</evidence>
<evidence type="ECO:0000256" key="3">
    <source>
        <dbReference type="ARBA" id="ARBA00012944"/>
    </source>
</evidence>
<evidence type="ECO:0000256" key="13">
    <source>
        <dbReference type="ARBA" id="ARBA00023075"/>
    </source>
</evidence>
<feature type="transmembrane region" description="Helical" evidence="18">
    <location>
        <begin position="542"/>
        <end position="565"/>
    </location>
</feature>
<keyword evidence="10" id="KW-0249">Electron transport</keyword>
<evidence type="ECO:0000256" key="10">
    <source>
        <dbReference type="ARBA" id="ARBA00022982"/>
    </source>
</evidence>
<feature type="domain" description="NADH dehydrogenase subunit 5 C-terminal" evidence="20">
    <location>
        <begin position="387"/>
        <end position="565"/>
    </location>
</feature>
<name>A0A0G2T4J5_9CRUS</name>